<feature type="signal peptide" evidence="6">
    <location>
        <begin position="1"/>
        <end position="21"/>
    </location>
</feature>
<gene>
    <name evidence="10" type="ORF">SAMN05444336_11195</name>
</gene>
<dbReference type="Proteomes" id="UP000199118">
    <property type="component" value="Unassembled WGS sequence"/>
</dbReference>
<evidence type="ECO:0000313" key="10">
    <source>
        <dbReference type="EMBL" id="SDX85142.1"/>
    </source>
</evidence>
<evidence type="ECO:0000259" key="9">
    <source>
        <dbReference type="Pfam" id="PF25967"/>
    </source>
</evidence>
<feature type="coiled-coil region" evidence="4">
    <location>
        <begin position="100"/>
        <end position="132"/>
    </location>
</feature>
<dbReference type="Pfam" id="PF25954">
    <property type="entry name" value="Beta-barrel_RND_2"/>
    <property type="match status" value="1"/>
</dbReference>
<feature type="region of interest" description="Disordered" evidence="5">
    <location>
        <begin position="351"/>
        <end position="404"/>
    </location>
</feature>
<feature type="compositionally biased region" description="Basic and acidic residues" evidence="5">
    <location>
        <begin position="356"/>
        <end position="372"/>
    </location>
</feature>
<dbReference type="Gene3D" id="2.40.420.20">
    <property type="match status" value="1"/>
</dbReference>
<feature type="chain" id="PRO_5011524442" evidence="6">
    <location>
        <begin position="22"/>
        <end position="404"/>
    </location>
</feature>
<evidence type="ECO:0000256" key="3">
    <source>
        <dbReference type="ARBA" id="ARBA00022448"/>
    </source>
</evidence>
<keyword evidence="6" id="KW-0732">Signal</keyword>
<dbReference type="InterPro" id="IPR006143">
    <property type="entry name" value="RND_pump_MFP"/>
</dbReference>
<evidence type="ECO:0000256" key="2">
    <source>
        <dbReference type="ARBA" id="ARBA00009477"/>
    </source>
</evidence>
<evidence type="ECO:0000256" key="1">
    <source>
        <dbReference type="ARBA" id="ARBA00004196"/>
    </source>
</evidence>
<evidence type="ECO:0000256" key="5">
    <source>
        <dbReference type="SAM" id="MobiDB-lite"/>
    </source>
</evidence>
<feature type="domain" description="Multidrug resistance protein MdtA-like C-terminal permuted SH3" evidence="9">
    <location>
        <begin position="281"/>
        <end position="340"/>
    </location>
</feature>
<dbReference type="Gene3D" id="2.40.50.100">
    <property type="match status" value="1"/>
</dbReference>
<feature type="compositionally biased region" description="Low complexity" evidence="5">
    <location>
        <begin position="379"/>
        <end position="404"/>
    </location>
</feature>
<dbReference type="PANTHER" id="PTHR30469">
    <property type="entry name" value="MULTIDRUG RESISTANCE PROTEIN MDTA"/>
    <property type="match status" value="1"/>
</dbReference>
<reference evidence="10 11" key="1">
    <citation type="submission" date="2016-10" db="EMBL/GenBank/DDBJ databases">
        <authorList>
            <person name="de Groot N.N."/>
        </authorList>
    </citation>
    <scope>NUCLEOTIDE SEQUENCE [LARGE SCALE GENOMIC DNA]</scope>
    <source>
        <strain evidence="10 11">DSM 17890</strain>
    </source>
</reference>
<dbReference type="Gene3D" id="2.40.30.170">
    <property type="match status" value="1"/>
</dbReference>
<comment type="similarity">
    <text evidence="2">Belongs to the membrane fusion protein (MFP) (TC 8.A.1) family.</text>
</comment>
<dbReference type="InterPro" id="IPR058625">
    <property type="entry name" value="MdtA-like_BSH"/>
</dbReference>
<organism evidence="10 11">
    <name type="scientific">Albimonas donghaensis</name>
    <dbReference type="NCBI Taxonomy" id="356660"/>
    <lineage>
        <taxon>Bacteria</taxon>
        <taxon>Pseudomonadati</taxon>
        <taxon>Pseudomonadota</taxon>
        <taxon>Alphaproteobacteria</taxon>
        <taxon>Rhodobacterales</taxon>
        <taxon>Paracoccaceae</taxon>
        <taxon>Albimonas</taxon>
    </lineage>
</organism>
<evidence type="ECO:0000256" key="4">
    <source>
        <dbReference type="SAM" id="Coils"/>
    </source>
</evidence>
<dbReference type="PANTHER" id="PTHR30469:SF11">
    <property type="entry name" value="BLL4320 PROTEIN"/>
    <property type="match status" value="1"/>
</dbReference>
<dbReference type="InterPro" id="IPR058627">
    <property type="entry name" value="MdtA-like_C"/>
</dbReference>
<dbReference type="FunFam" id="2.40.30.170:FF:000010">
    <property type="entry name" value="Efflux RND transporter periplasmic adaptor subunit"/>
    <property type="match status" value="1"/>
</dbReference>
<dbReference type="Pfam" id="PF25967">
    <property type="entry name" value="RND-MFP_C"/>
    <property type="match status" value="1"/>
</dbReference>
<dbReference type="AlphaFoldDB" id="A0A1H3F2E4"/>
<sequence length="404" mass="42119">MASLLRQIVVLAALAGGAGWAIQTQFPQEAAGDGEARKRPPVSVAVAEARAGEVERVVSAIGTGRALRSVELRFTDTGRVSEILFDDGDAVEAGAVLARLDDAAEQAALAEASAALEEAQAAFERAEALREQGRVTTAAFDVAAGLLKRARARKAAAEADLDGRYLRAPFDGVVGFAAIDPGAVVSSGANIATLDDISELEVQFAVPERHFGEVAVGRAVRATTSIFPDESFLGEVRSIDRRVDELSRAFRVRARFPNNGLRLPAGAFMQVELVLDARQGVIAPEEALVVEAGAVHVFVLNADDRIERREVVVGGRRAGEAEIISGLEAGERVVTRGVQKVRDGVPARALQTEGALRPEARADEPAPSERADAAPPSGPSRAGRPATPAATPAASGAAPIRSAG</sequence>
<keyword evidence="11" id="KW-1185">Reference proteome</keyword>
<evidence type="ECO:0000313" key="11">
    <source>
        <dbReference type="Proteomes" id="UP000199118"/>
    </source>
</evidence>
<keyword evidence="4" id="KW-0175">Coiled coil</keyword>
<evidence type="ECO:0000256" key="6">
    <source>
        <dbReference type="SAM" id="SignalP"/>
    </source>
</evidence>
<keyword evidence="3" id="KW-0813">Transport</keyword>
<dbReference type="Gene3D" id="1.10.287.470">
    <property type="entry name" value="Helix hairpin bin"/>
    <property type="match status" value="1"/>
</dbReference>
<comment type="subcellular location">
    <subcellularLocation>
        <location evidence="1">Cell envelope</location>
    </subcellularLocation>
</comment>
<feature type="domain" description="Multidrug resistance protein MdtA-like barrel-sandwich hybrid" evidence="7">
    <location>
        <begin position="70"/>
        <end position="190"/>
    </location>
</feature>
<evidence type="ECO:0000259" key="7">
    <source>
        <dbReference type="Pfam" id="PF25917"/>
    </source>
</evidence>
<evidence type="ECO:0000259" key="8">
    <source>
        <dbReference type="Pfam" id="PF25954"/>
    </source>
</evidence>
<dbReference type="GO" id="GO:1990281">
    <property type="term" value="C:efflux pump complex"/>
    <property type="evidence" value="ECO:0007669"/>
    <property type="project" value="TreeGrafter"/>
</dbReference>
<dbReference type="InterPro" id="IPR058792">
    <property type="entry name" value="Beta-barrel_RND_2"/>
</dbReference>
<feature type="domain" description="CusB-like beta-barrel" evidence="8">
    <location>
        <begin position="202"/>
        <end position="273"/>
    </location>
</feature>
<dbReference type="OrthoDB" id="9806939at2"/>
<dbReference type="RefSeq" id="WP_092685030.1">
    <property type="nucleotide sequence ID" value="NZ_FNMZ01000011.1"/>
</dbReference>
<dbReference type="GO" id="GO:0015562">
    <property type="term" value="F:efflux transmembrane transporter activity"/>
    <property type="evidence" value="ECO:0007669"/>
    <property type="project" value="TreeGrafter"/>
</dbReference>
<accession>A0A1H3F2E4</accession>
<dbReference type="SUPFAM" id="SSF111369">
    <property type="entry name" value="HlyD-like secretion proteins"/>
    <property type="match status" value="1"/>
</dbReference>
<dbReference type="STRING" id="356660.SAMN05444336_11195"/>
<name>A0A1H3F2E4_9RHOB</name>
<proteinExistence type="inferred from homology"/>
<dbReference type="NCBIfam" id="TIGR01730">
    <property type="entry name" value="RND_mfp"/>
    <property type="match status" value="1"/>
</dbReference>
<dbReference type="EMBL" id="FNMZ01000011">
    <property type="protein sequence ID" value="SDX85142.1"/>
    <property type="molecule type" value="Genomic_DNA"/>
</dbReference>
<protein>
    <submittedName>
        <fullName evidence="10">Membrane fusion protein, multidrug efflux system</fullName>
    </submittedName>
</protein>
<dbReference type="Pfam" id="PF25917">
    <property type="entry name" value="BSH_RND"/>
    <property type="match status" value="1"/>
</dbReference>